<proteinExistence type="predicted"/>
<reference evidence="1" key="1">
    <citation type="submission" date="2021-06" db="EMBL/GenBank/DDBJ databases">
        <authorList>
            <person name="Kallberg Y."/>
            <person name="Tangrot J."/>
            <person name="Rosling A."/>
        </authorList>
    </citation>
    <scope>NUCLEOTIDE SEQUENCE</scope>
    <source>
        <strain evidence="1">MA461A</strain>
    </source>
</reference>
<protein>
    <submittedName>
        <fullName evidence="1">34937_t:CDS:1</fullName>
    </submittedName>
</protein>
<keyword evidence="2" id="KW-1185">Reference proteome</keyword>
<dbReference type="EMBL" id="CAJVQC010060172">
    <property type="protein sequence ID" value="CAG8800496.1"/>
    <property type="molecule type" value="Genomic_DNA"/>
</dbReference>
<sequence length="41" mass="4904">QEEPKSDGEEREEFILQAAYCKDCERKLDLKDFSIKELRTI</sequence>
<feature type="non-terminal residue" evidence="1">
    <location>
        <position position="1"/>
    </location>
</feature>
<evidence type="ECO:0000313" key="1">
    <source>
        <dbReference type="EMBL" id="CAG8800496.1"/>
    </source>
</evidence>
<name>A0ACA9RNX8_9GLOM</name>
<accession>A0ACA9RNX8</accession>
<organism evidence="1 2">
    <name type="scientific">Racocetra persica</name>
    <dbReference type="NCBI Taxonomy" id="160502"/>
    <lineage>
        <taxon>Eukaryota</taxon>
        <taxon>Fungi</taxon>
        <taxon>Fungi incertae sedis</taxon>
        <taxon>Mucoromycota</taxon>
        <taxon>Glomeromycotina</taxon>
        <taxon>Glomeromycetes</taxon>
        <taxon>Diversisporales</taxon>
        <taxon>Gigasporaceae</taxon>
        <taxon>Racocetra</taxon>
    </lineage>
</organism>
<comment type="caution">
    <text evidence="1">The sequence shown here is derived from an EMBL/GenBank/DDBJ whole genome shotgun (WGS) entry which is preliminary data.</text>
</comment>
<evidence type="ECO:0000313" key="2">
    <source>
        <dbReference type="Proteomes" id="UP000789920"/>
    </source>
</evidence>
<gene>
    <name evidence="1" type="ORF">RPERSI_LOCUS20936</name>
</gene>
<dbReference type="Proteomes" id="UP000789920">
    <property type="component" value="Unassembled WGS sequence"/>
</dbReference>